<evidence type="ECO:0000256" key="13">
    <source>
        <dbReference type="SAM" id="MobiDB-lite"/>
    </source>
</evidence>
<keyword evidence="5" id="KW-0597">Phosphoprotein</keyword>
<reference evidence="15" key="1">
    <citation type="submission" date="2018-03" db="EMBL/GenBank/DDBJ databases">
        <authorList>
            <person name="Guldener U."/>
        </authorList>
    </citation>
    <scope>NUCLEOTIDE SEQUENCE</scope>
</reference>
<dbReference type="Pfam" id="PF16797">
    <property type="entry name" value="Fungal_KA1"/>
    <property type="match status" value="1"/>
</dbReference>
<gene>
    <name evidence="15" type="ORF">DNG_02866</name>
</gene>
<dbReference type="Proteomes" id="UP001187682">
    <property type="component" value="Unassembled WGS sequence"/>
</dbReference>
<feature type="region of interest" description="Disordered" evidence="13">
    <location>
        <begin position="782"/>
        <end position="885"/>
    </location>
</feature>
<feature type="binding site" evidence="12">
    <location>
        <position position="157"/>
    </location>
    <ligand>
        <name>ATP</name>
        <dbReference type="ChEBI" id="CHEBI:30616"/>
    </ligand>
</feature>
<dbReference type="Gene3D" id="3.30.310.220">
    <property type="entry name" value="Fungal kinase associated-1 domain"/>
    <property type="match status" value="1"/>
</dbReference>
<comment type="catalytic activity">
    <reaction evidence="11">
        <text>L-seryl-[protein] + ATP = O-phospho-L-seryl-[protein] + ADP + H(+)</text>
        <dbReference type="Rhea" id="RHEA:17989"/>
        <dbReference type="Rhea" id="RHEA-COMP:9863"/>
        <dbReference type="Rhea" id="RHEA-COMP:11604"/>
        <dbReference type="ChEBI" id="CHEBI:15378"/>
        <dbReference type="ChEBI" id="CHEBI:29999"/>
        <dbReference type="ChEBI" id="CHEBI:30616"/>
        <dbReference type="ChEBI" id="CHEBI:83421"/>
        <dbReference type="ChEBI" id="CHEBI:456216"/>
        <dbReference type="EC" id="2.7.11.1"/>
    </reaction>
</comment>
<evidence type="ECO:0000256" key="8">
    <source>
        <dbReference type="ARBA" id="ARBA00022777"/>
    </source>
</evidence>
<evidence type="ECO:0000256" key="11">
    <source>
        <dbReference type="ARBA" id="ARBA00048679"/>
    </source>
</evidence>
<evidence type="ECO:0000256" key="7">
    <source>
        <dbReference type="ARBA" id="ARBA00022741"/>
    </source>
</evidence>
<dbReference type="InterPro" id="IPR011009">
    <property type="entry name" value="Kinase-like_dom_sf"/>
</dbReference>
<keyword evidence="9 12" id="KW-0067">ATP-binding</keyword>
<dbReference type="PROSITE" id="PS50011">
    <property type="entry name" value="PROTEIN_KINASE_DOM"/>
    <property type="match status" value="1"/>
</dbReference>
<comment type="caution">
    <text evidence="15">The sequence shown here is derived from an EMBL/GenBank/DDBJ whole genome shotgun (WGS) entry which is preliminary data.</text>
</comment>
<evidence type="ECO:0000256" key="9">
    <source>
        <dbReference type="ARBA" id="ARBA00022840"/>
    </source>
</evidence>
<dbReference type="SMART" id="SM00220">
    <property type="entry name" value="S_TKc"/>
    <property type="match status" value="1"/>
</dbReference>
<dbReference type="PROSITE" id="PS00108">
    <property type="entry name" value="PROTEIN_KINASE_ST"/>
    <property type="match status" value="1"/>
</dbReference>
<dbReference type="EMBL" id="ONZQ02000003">
    <property type="protein sequence ID" value="SPO00014.1"/>
    <property type="molecule type" value="Genomic_DNA"/>
</dbReference>
<proteinExistence type="inferred from homology"/>
<evidence type="ECO:0000313" key="15">
    <source>
        <dbReference type="EMBL" id="SPO00014.1"/>
    </source>
</evidence>
<dbReference type="AlphaFoldDB" id="A0AAE8ST41"/>
<organism evidence="15 16">
    <name type="scientific">Cephalotrichum gorgonifer</name>
    <dbReference type="NCBI Taxonomy" id="2041049"/>
    <lineage>
        <taxon>Eukaryota</taxon>
        <taxon>Fungi</taxon>
        <taxon>Dikarya</taxon>
        <taxon>Ascomycota</taxon>
        <taxon>Pezizomycotina</taxon>
        <taxon>Sordariomycetes</taxon>
        <taxon>Hypocreomycetidae</taxon>
        <taxon>Microascales</taxon>
        <taxon>Microascaceae</taxon>
        <taxon>Cephalotrichum</taxon>
    </lineage>
</organism>
<evidence type="ECO:0000256" key="2">
    <source>
        <dbReference type="ARBA" id="ARBA00010791"/>
    </source>
</evidence>
<dbReference type="PROSITE" id="PS00107">
    <property type="entry name" value="PROTEIN_KINASE_ATP"/>
    <property type="match status" value="1"/>
</dbReference>
<accession>A0AAE8ST41</accession>
<dbReference type="FunFam" id="1.10.510.10:FF:000394">
    <property type="entry name" value="Serine/threonine-protein kinase HSL1"/>
    <property type="match status" value="1"/>
</dbReference>
<feature type="compositionally biased region" description="Basic and acidic residues" evidence="13">
    <location>
        <begin position="812"/>
        <end position="839"/>
    </location>
</feature>
<keyword evidence="8 15" id="KW-0418">Kinase</keyword>
<evidence type="ECO:0000256" key="10">
    <source>
        <dbReference type="ARBA" id="ARBA00047899"/>
    </source>
</evidence>
<evidence type="ECO:0000256" key="12">
    <source>
        <dbReference type="PROSITE-ProRule" id="PRU10141"/>
    </source>
</evidence>
<evidence type="ECO:0000313" key="16">
    <source>
        <dbReference type="Proteomes" id="UP001187682"/>
    </source>
</evidence>
<feature type="compositionally biased region" description="Polar residues" evidence="13">
    <location>
        <begin position="960"/>
        <end position="969"/>
    </location>
</feature>
<feature type="domain" description="Protein kinase" evidence="14">
    <location>
        <begin position="124"/>
        <end position="400"/>
    </location>
</feature>
<dbReference type="SUPFAM" id="SSF56112">
    <property type="entry name" value="Protein kinase-like (PK-like)"/>
    <property type="match status" value="1"/>
</dbReference>
<comment type="similarity">
    <text evidence="2">Belongs to the protein kinase superfamily. CAMK Ser/Thr protein kinase family. NIM1 subfamily.</text>
</comment>
<dbReference type="EC" id="2.7.11.1" evidence="3"/>
<feature type="region of interest" description="Disordered" evidence="13">
    <location>
        <begin position="644"/>
        <end position="701"/>
    </location>
</feature>
<evidence type="ECO:0000256" key="6">
    <source>
        <dbReference type="ARBA" id="ARBA00022679"/>
    </source>
</evidence>
<feature type="region of interest" description="Disordered" evidence="13">
    <location>
        <begin position="1050"/>
        <end position="1080"/>
    </location>
</feature>
<keyword evidence="6" id="KW-0808">Transferase</keyword>
<comment type="subcellular location">
    <subcellularLocation>
        <location evidence="1">Bud neck</location>
    </subcellularLocation>
</comment>
<evidence type="ECO:0000256" key="1">
    <source>
        <dbReference type="ARBA" id="ARBA00004266"/>
    </source>
</evidence>
<name>A0AAE8ST41_9PEZI</name>
<evidence type="ECO:0000256" key="3">
    <source>
        <dbReference type="ARBA" id="ARBA00012513"/>
    </source>
</evidence>
<evidence type="ECO:0000256" key="4">
    <source>
        <dbReference type="ARBA" id="ARBA00022527"/>
    </source>
</evidence>
<dbReference type="GO" id="GO:0005524">
    <property type="term" value="F:ATP binding"/>
    <property type="evidence" value="ECO:0007669"/>
    <property type="project" value="UniProtKB-UniRule"/>
</dbReference>
<evidence type="ECO:0000256" key="5">
    <source>
        <dbReference type="ARBA" id="ARBA00022553"/>
    </source>
</evidence>
<keyword evidence="16" id="KW-1185">Reference proteome</keyword>
<dbReference type="InterPro" id="IPR017441">
    <property type="entry name" value="Protein_kinase_ATP_BS"/>
</dbReference>
<dbReference type="Gene3D" id="1.10.510.10">
    <property type="entry name" value="Transferase(Phosphotransferase) domain 1"/>
    <property type="match status" value="1"/>
</dbReference>
<dbReference type="GO" id="GO:0035556">
    <property type="term" value="P:intracellular signal transduction"/>
    <property type="evidence" value="ECO:0007669"/>
    <property type="project" value="TreeGrafter"/>
</dbReference>
<dbReference type="Pfam" id="PF00069">
    <property type="entry name" value="Pkinase"/>
    <property type="match status" value="1"/>
</dbReference>
<dbReference type="GO" id="GO:0005940">
    <property type="term" value="C:septin ring"/>
    <property type="evidence" value="ECO:0007669"/>
    <property type="project" value="UniProtKB-ARBA"/>
</dbReference>
<dbReference type="GO" id="GO:0005935">
    <property type="term" value="C:cellular bud neck"/>
    <property type="evidence" value="ECO:0007669"/>
    <property type="project" value="UniProtKB-SubCell"/>
</dbReference>
<comment type="catalytic activity">
    <reaction evidence="10">
        <text>L-threonyl-[protein] + ATP = O-phospho-L-threonyl-[protein] + ADP + H(+)</text>
        <dbReference type="Rhea" id="RHEA:46608"/>
        <dbReference type="Rhea" id="RHEA-COMP:11060"/>
        <dbReference type="Rhea" id="RHEA-COMP:11605"/>
        <dbReference type="ChEBI" id="CHEBI:15378"/>
        <dbReference type="ChEBI" id="CHEBI:30013"/>
        <dbReference type="ChEBI" id="CHEBI:30616"/>
        <dbReference type="ChEBI" id="CHEBI:61977"/>
        <dbReference type="ChEBI" id="CHEBI:456216"/>
        <dbReference type="EC" id="2.7.11.1"/>
    </reaction>
</comment>
<keyword evidence="4" id="KW-0723">Serine/threonine-protein kinase</keyword>
<sequence>MPLNPPSGSAGHPGRAPLLDVTNRLNNESLQHLHDQIKRKSYRAPEVAALLGEGPVSAHQRNAAARRSAVETPVRKKRESTVYYHSIPEETAADLREESANRNTNATAFNSRSQEGYKTHIGPWQLGKTLGQGSSGMVRLCRHRVTHELAAVKIVAKNSSQLVQAGSLRSIDRSDNRMPERIKGEMRIPMAIEREVAILKLIQHPNIMKLWDIWENRKEIYLVLEYVDHGDLFSYIMRNGRLSEEGTMHFFRQIMSAMSYCHAFNICHRDLKPENILLTSDSQVKIADFRMAALHQTSGHRLHTACGSPHYAAPELLSGKKYMGDKADIWSMGVILYAMLAACLPFDDPDLVSMMETVKRGEYDMPEFLSLEVKDLIRRILQVNPDRRISMKDMWRHPLLQKYDYMDDYQPDNKQPTDVRKEFQYRPFRAEEIDSQLVRQLRSLWHSFSEHELKVALMSDEENDQKIFYWLLQKYRERQLENFNPEVAHSRSDYHHLKPSGWKERRTTREFTSQGNGFRKSISRFTVISRVAEIEAAAHSYDNSTKPPLKRTNSQVGSAKVAVYRPQNDTPRRHTTYVTPNTRAYRDSVRSISAITQARMKQKRATMMASIHGTGSTLNSIGNSSGRQGSPYVRNAKVRRRRGVDFSQVRAHTPRSNDRASSRWNVRGGSVYLEPEPGTPRPDSGVLPPGGKRSSSKKTIKKTPAVPNIVKHRGPEPISGEEIRKFSSSLAKDCDEAFGSPLVGTAQSVQGSLRSSPQKLRDSTPITYGLGSSPLSNLILPPQDCQTWQNRPLPPLPPVSEKSTPSSPECPQAKDKCGYAGDATREPIEGQDGPGEKIVRQPTRLSMPILNFNDDRRVTSAPSRPSDEKKTTSLLQGKGEKKGHSMVILNDDQDRGRIVSAPSGYMLPSAEDQKGFRYLSHAGNTIRVIESPPGPLRTRALLDTGNGTRMDPRGHRKHASTSSQESAGKSTEKRKSWFKRVSKESAGDNSAGLRNTDNLNEHQGEARGPPVIKVTELSPRPGSSESSAQSPPPTKKRKFGLLFWKSGRRETNMSINAGPENDESPLLGAHKREDSGANGRESLLSCNTVEVVAQRNIAVHHNWIGRIFRVKPATAHLCFTISRKRARQEITLILREWRKYGVRDIQVDRQRNIVFARVGPRNYLGMKEVAFAVEVMTVIEHGNPGALSLARFTQERGAASSLHRVVSTTREVFGARRILVADKQKAKMMIKTLNS</sequence>
<feature type="region of interest" description="Disordered" evidence="13">
    <location>
        <begin position="929"/>
        <end position="1038"/>
    </location>
</feature>
<dbReference type="InterPro" id="IPR008271">
    <property type="entry name" value="Ser/Thr_kinase_AS"/>
</dbReference>
<keyword evidence="7 12" id="KW-0547">Nucleotide-binding</keyword>
<evidence type="ECO:0000259" key="14">
    <source>
        <dbReference type="PROSITE" id="PS50011"/>
    </source>
</evidence>
<dbReference type="InterPro" id="IPR031850">
    <property type="entry name" value="Fungal_KA1_dom"/>
</dbReference>
<protein>
    <recommendedName>
        <fullName evidence="3">non-specific serine/threonine protein kinase</fullName>
        <ecNumber evidence="3">2.7.11.1</ecNumber>
    </recommendedName>
</protein>
<dbReference type="InterPro" id="IPR043024">
    <property type="entry name" value="KA1_sf_fungal"/>
</dbReference>
<dbReference type="PANTHER" id="PTHR24346">
    <property type="entry name" value="MAP/MICROTUBULE AFFINITY-REGULATING KINASE"/>
    <property type="match status" value="1"/>
</dbReference>
<dbReference type="InterPro" id="IPR000719">
    <property type="entry name" value="Prot_kinase_dom"/>
</dbReference>
<dbReference type="GO" id="GO:0004674">
    <property type="term" value="F:protein serine/threonine kinase activity"/>
    <property type="evidence" value="ECO:0007669"/>
    <property type="project" value="UniProtKB-KW"/>
</dbReference>
<feature type="compositionally biased region" description="Basic and acidic residues" evidence="13">
    <location>
        <begin position="970"/>
        <end position="986"/>
    </location>
</feature>
<dbReference type="PANTHER" id="PTHR24346:SF110">
    <property type="entry name" value="NON-SPECIFIC SERINE_THREONINE PROTEIN KINASE"/>
    <property type="match status" value="1"/>
</dbReference>